<protein>
    <submittedName>
        <fullName evidence="1">Unannotated protein</fullName>
    </submittedName>
</protein>
<sequence length="102" mass="10767">MSQSTPDDLAISFRSLPRRLREASIGDVDPTDATHASKLVDEAVAAAALIVGCSPTIESLVATLQQRPLNEWTDSQLATVQGYATAAGTAIRVLHDKADGLH</sequence>
<proteinExistence type="predicted"/>
<dbReference type="EMBL" id="CAEZXM010000139">
    <property type="protein sequence ID" value="CAB4692740.1"/>
    <property type="molecule type" value="Genomic_DNA"/>
</dbReference>
<evidence type="ECO:0000313" key="1">
    <source>
        <dbReference type="EMBL" id="CAB4692740.1"/>
    </source>
</evidence>
<reference evidence="1" key="1">
    <citation type="submission" date="2020-05" db="EMBL/GenBank/DDBJ databases">
        <authorList>
            <person name="Chiriac C."/>
            <person name="Salcher M."/>
            <person name="Ghai R."/>
            <person name="Kavagutti S V."/>
        </authorList>
    </citation>
    <scope>NUCLEOTIDE SEQUENCE</scope>
</reference>
<gene>
    <name evidence="1" type="ORF">UFOPK2366_00850</name>
</gene>
<name>A0A6J6P0K8_9ZZZZ</name>
<organism evidence="1">
    <name type="scientific">freshwater metagenome</name>
    <dbReference type="NCBI Taxonomy" id="449393"/>
    <lineage>
        <taxon>unclassified sequences</taxon>
        <taxon>metagenomes</taxon>
        <taxon>ecological metagenomes</taxon>
    </lineage>
</organism>
<dbReference type="AlphaFoldDB" id="A0A6J6P0K8"/>
<accession>A0A6J6P0K8</accession>